<dbReference type="PATRIC" id="fig|42256.3.peg.2459"/>
<dbReference type="PROSITE" id="PS51462">
    <property type="entry name" value="NUDIX"/>
    <property type="match status" value="1"/>
</dbReference>
<dbReference type="GO" id="GO:0019693">
    <property type="term" value="P:ribose phosphate metabolic process"/>
    <property type="evidence" value="ECO:0007669"/>
    <property type="project" value="TreeGrafter"/>
</dbReference>
<evidence type="ECO:0000259" key="3">
    <source>
        <dbReference type="PROSITE" id="PS51462"/>
    </source>
</evidence>
<sequence length="191" mass="21242">MTFSSGRDNERGELWEHLGSEVLLETPYFKLRTDRLRLPDGVVKDSYYVIERQDAVFVLAVTESGEVPLVRQYRPPLKQMELCLPAGLVDEGEEPFAAARRELLEETGYSGGEWELVTRLSSSPGLKANWAHVYLARGVEPVASLDLDEFERLEVVNVPLERLGELVRSGEIISSSGVAGILLALERLGEG</sequence>
<dbReference type="KEGG" id="rrd:RradSPS_2415"/>
<dbReference type="eggNOG" id="COG0494">
    <property type="taxonomic scope" value="Bacteria"/>
</dbReference>
<dbReference type="AlphaFoldDB" id="A0A023X5T6"/>
<dbReference type="STRING" id="42256.RradSPS_2415"/>
<name>A0A023X5T6_RUBRA</name>
<gene>
    <name evidence="4" type="ORF">RradSPS_2415</name>
    <name evidence="5" type="ORF">SIL72_13825</name>
</gene>
<dbReference type="HOGENOM" id="CLU_062658_8_0_11"/>
<dbReference type="PANTHER" id="PTHR11839">
    <property type="entry name" value="UDP/ADP-SUGAR PYROPHOSPHATASE"/>
    <property type="match status" value="1"/>
</dbReference>
<accession>A0A023X5T6</accession>
<dbReference type="RefSeq" id="WP_038682974.1">
    <property type="nucleotide sequence ID" value="NZ_CP007514.1"/>
</dbReference>
<dbReference type="InterPro" id="IPR020084">
    <property type="entry name" value="NUDIX_hydrolase_CS"/>
</dbReference>
<evidence type="ECO:0000313" key="6">
    <source>
        <dbReference type="Proteomes" id="UP000025229"/>
    </source>
</evidence>
<dbReference type="Proteomes" id="UP001281130">
    <property type="component" value="Unassembled WGS sequence"/>
</dbReference>
<dbReference type="Pfam" id="PF00293">
    <property type="entry name" value="NUDIX"/>
    <property type="match status" value="1"/>
</dbReference>
<organism evidence="4 6">
    <name type="scientific">Rubrobacter radiotolerans</name>
    <name type="common">Arthrobacter radiotolerans</name>
    <dbReference type="NCBI Taxonomy" id="42256"/>
    <lineage>
        <taxon>Bacteria</taxon>
        <taxon>Bacillati</taxon>
        <taxon>Actinomycetota</taxon>
        <taxon>Rubrobacteria</taxon>
        <taxon>Rubrobacterales</taxon>
        <taxon>Rubrobacteraceae</taxon>
        <taxon>Rubrobacter</taxon>
    </lineage>
</organism>
<protein>
    <submittedName>
        <fullName evidence="4">NUDIX domain</fullName>
    </submittedName>
    <submittedName>
        <fullName evidence="5">NUDIX hydrolase</fullName>
        <ecNumber evidence="5">3.6.-.-</ecNumber>
    </submittedName>
</protein>
<dbReference type="EC" id="3.6.-.-" evidence="5"/>
<dbReference type="PROSITE" id="PS00893">
    <property type="entry name" value="NUDIX_BOX"/>
    <property type="match status" value="1"/>
</dbReference>
<dbReference type="Gene3D" id="3.90.79.10">
    <property type="entry name" value="Nucleoside Triphosphate Pyrophosphohydrolase"/>
    <property type="match status" value="1"/>
</dbReference>
<dbReference type="SUPFAM" id="SSF55811">
    <property type="entry name" value="Nudix"/>
    <property type="match status" value="1"/>
</dbReference>
<feature type="domain" description="Nudix hydrolase" evidence="3">
    <location>
        <begin position="51"/>
        <end position="180"/>
    </location>
</feature>
<dbReference type="Proteomes" id="UP000025229">
    <property type="component" value="Chromosome"/>
</dbReference>
<keyword evidence="2 5" id="KW-0378">Hydrolase</keyword>
<dbReference type="InterPro" id="IPR000086">
    <property type="entry name" value="NUDIX_hydrolase_dom"/>
</dbReference>
<dbReference type="PANTHER" id="PTHR11839:SF18">
    <property type="entry name" value="NUDIX HYDROLASE DOMAIN-CONTAINING PROTEIN"/>
    <property type="match status" value="1"/>
</dbReference>
<keyword evidence="6" id="KW-1185">Reference proteome</keyword>
<dbReference type="InterPro" id="IPR015797">
    <property type="entry name" value="NUDIX_hydrolase-like_dom_sf"/>
</dbReference>
<dbReference type="OrthoDB" id="177518at2"/>
<comment type="cofactor">
    <cofactor evidence="1">
        <name>Mg(2+)</name>
        <dbReference type="ChEBI" id="CHEBI:18420"/>
    </cofactor>
</comment>
<dbReference type="GO" id="GO:0016787">
    <property type="term" value="F:hydrolase activity"/>
    <property type="evidence" value="ECO:0007669"/>
    <property type="project" value="UniProtKB-KW"/>
</dbReference>
<evidence type="ECO:0000256" key="2">
    <source>
        <dbReference type="ARBA" id="ARBA00022801"/>
    </source>
</evidence>
<evidence type="ECO:0000313" key="4">
    <source>
        <dbReference type="EMBL" id="AHY47698.1"/>
    </source>
</evidence>
<reference evidence="4 6" key="1">
    <citation type="submission" date="2014-03" db="EMBL/GenBank/DDBJ databases">
        <title>Complete genome sequence of the Radio-Resistant Rubrobacter radiotolerans RSPS-4.</title>
        <authorList>
            <person name="Egas C.C."/>
            <person name="Barroso C.C."/>
            <person name="Froufe H.J.C."/>
            <person name="Pacheco J.J."/>
            <person name="Albuquerque L.L."/>
            <person name="da Costa M.M.S."/>
        </authorList>
    </citation>
    <scope>NUCLEOTIDE SEQUENCE [LARGE SCALE GENOMIC DNA]</scope>
    <source>
        <strain evidence="4 6">RSPS-4</strain>
    </source>
</reference>
<dbReference type="CDD" id="cd03424">
    <property type="entry name" value="NUDIX_ADPRase_Nudt5_UGPPase_Nudt14"/>
    <property type="match status" value="1"/>
</dbReference>
<evidence type="ECO:0000256" key="1">
    <source>
        <dbReference type="ARBA" id="ARBA00001946"/>
    </source>
</evidence>
<dbReference type="EMBL" id="CP007514">
    <property type="protein sequence ID" value="AHY47698.1"/>
    <property type="molecule type" value="Genomic_DNA"/>
</dbReference>
<proteinExistence type="predicted"/>
<dbReference type="EMBL" id="JAWXXX010000001">
    <property type="protein sequence ID" value="MDX5895101.1"/>
    <property type="molecule type" value="Genomic_DNA"/>
</dbReference>
<reference evidence="5" key="2">
    <citation type="submission" date="2023-11" db="EMBL/GenBank/DDBJ databases">
        <title>MicrobeMod: A computational toolkit for identifying prokaryotic methylation and restriction-modification with nanopore sequencing.</title>
        <authorList>
            <person name="Crits-Christoph A."/>
            <person name="Kang S.C."/>
            <person name="Lee H."/>
            <person name="Ostrov N."/>
        </authorList>
    </citation>
    <scope>NUCLEOTIDE SEQUENCE</scope>
    <source>
        <strain evidence="5">ATCC 51242</strain>
    </source>
</reference>
<evidence type="ECO:0000313" key="5">
    <source>
        <dbReference type="EMBL" id="MDX5895101.1"/>
    </source>
</evidence>
<dbReference type="GO" id="GO:0006753">
    <property type="term" value="P:nucleoside phosphate metabolic process"/>
    <property type="evidence" value="ECO:0007669"/>
    <property type="project" value="TreeGrafter"/>
</dbReference>